<dbReference type="PROSITE" id="PS50234">
    <property type="entry name" value="VWFA"/>
    <property type="match status" value="1"/>
</dbReference>
<dbReference type="InterPro" id="IPR013783">
    <property type="entry name" value="Ig-like_fold"/>
</dbReference>
<keyword evidence="6" id="KW-1185">Reference proteome</keyword>
<dbReference type="PANTHER" id="PTHR47824:SF3">
    <property type="entry name" value="UBIQUITIN-LIKE DOMAIN-CONTAINING PROTEIN"/>
    <property type="match status" value="1"/>
</dbReference>
<evidence type="ECO:0000313" key="5">
    <source>
        <dbReference type="EMBL" id="QDA32166.1"/>
    </source>
</evidence>
<evidence type="ECO:0000259" key="4">
    <source>
        <dbReference type="PROSITE" id="PS50234"/>
    </source>
</evidence>
<evidence type="ECO:0000256" key="3">
    <source>
        <dbReference type="ARBA" id="ARBA00022729"/>
    </source>
</evidence>
<evidence type="ECO:0000256" key="2">
    <source>
        <dbReference type="ARBA" id="ARBA00022525"/>
    </source>
</evidence>
<name>A0A4Y5SMP2_9EURY</name>
<keyword evidence="2" id="KW-0964">Secreted</keyword>
<dbReference type="Gene3D" id="3.40.50.410">
    <property type="entry name" value="von Willebrand factor, type A domain"/>
    <property type="match status" value="1"/>
</dbReference>
<dbReference type="EMBL" id="CP040846">
    <property type="protein sequence ID" value="QDA32166.1"/>
    <property type="molecule type" value="Genomic_DNA"/>
</dbReference>
<dbReference type="CDD" id="cd00198">
    <property type="entry name" value="vWFA"/>
    <property type="match status" value="1"/>
</dbReference>
<dbReference type="InterPro" id="IPR002035">
    <property type="entry name" value="VWF_A"/>
</dbReference>
<dbReference type="Pfam" id="PF25106">
    <property type="entry name" value="VWA_4"/>
    <property type="match status" value="1"/>
</dbReference>
<feature type="domain" description="VWFA" evidence="4">
    <location>
        <begin position="52"/>
        <end position="246"/>
    </location>
</feature>
<evidence type="ECO:0000256" key="1">
    <source>
        <dbReference type="ARBA" id="ARBA00004613"/>
    </source>
</evidence>
<accession>A0A4Y5SMP2</accession>
<keyword evidence="3" id="KW-0732">Signal</keyword>
<dbReference type="Gene3D" id="2.60.40.10">
    <property type="entry name" value="Immunoglobulins"/>
    <property type="match status" value="1"/>
</dbReference>
<reference evidence="5 6" key="1">
    <citation type="submission" date="2019-06" db="EMBL/GenBank/DDBJ databases">
        <title>Thermococcus indicus sp. nov., a Fe(III)-reducing hyperthermophilic archaeon isolated from the Onnuri vent field of the Central Indian Ocean ridge.</title>
        <authorList>
            <person name="Lim J.K."/>
            <person name="Kim Y.J."/>
            <person name="Kwon K.K."/>
        </authorList>
    </citation>
    <scope>NUCLEOTIDE SEQUENCE [LARGE SCALE GENOMIC DNA]</scope>
    <source>
        <strain evidence="5 6">IOH1</strain>
    </source>
</reference>
<dbReference type="KEGG" id="tic:FH039_11980"/>
<dbReference type="InterPro" id="IPR036465">
    <property type="entry name" value="vWFA_dom_sf"/>
</dbReference>
<dbReference type="SUPFAM" id="SSF53300">
    <property type="entry name" value="vWA-like"/>
    <property type="match status" value="1"/>
</dbReference>
<sequence length="1917" mass="209747">MDRTGGDNMGHLGKAGFVLLILLGSIFAVPAAPVLAGGSESGSQGSTDYALDIAFVIDTTGSMWDDIDAVKRNVTRLVDEIQYYFPDARFSLVDFRDWPESSFDTEDWPGKIVLPFTYNTEDFIFAVNNLSAWGGGDWPESHIYALSLAINNLTWRKNVYKAIILITDAPPHDPEIDGTVDRSNLTYRDIIAMANENDVHIYSVLCAGYWGEESHYIWENVSTSTGGRYAYLSDTSSIVGWILDAVEGASLDLSNTRLSIGTDKKVYDPNETIEITVNVYDADGRCQYPLRERYFSVMFNGTYAPIDDFAVVSPCEAKLYVTAPSESGVYNLTVRARTSVGWWPKSLSITVRNPNVDVEMSAGWVSLTGPTVDEGTGIYFADYFTGTMLLVNYGYRAIADDYPVEDNLTVVLIGVSEDGSETKLAEKRVHLRSDLNGYFSGRIDLGYIDRGSKYWVYYVVVSSDLADSAGKAYQRYYMVYSSPVYISTQWSGSKLVDVSVKPFASTPEQVVSDFVVVNPGMAPVDRVFIVNTRYFTKYLDKALAEIPDSGRVYTDYITGMAMPAWIKLARDSIKEGYSVAFTNNDDDIDSVHKTYLLFNTFRPQNVVFVGPYPTEEAVFQGIRATKEYENRYGNHPVRLSYSDVLNGFDLSDGNLIEYSDDSGLRGLEYAKPFLVKKSGYDTVKYPVIDNESPYVVVSPKGYVPLVLSTTYHSRPGAAEIFTGLPLHQRYIGTIEFDIGQIILNALSGGGLWWVEYLASLNAALSTDGAIDVSARLGIEDALWAKFAVGIGSDGYLKVRLNMGLHGKLFAWEVHKEFSWTPLSIKVRPSNGDLAQALKYMEETKYLRRNHVRDVIEDTLESVSILGFNLIDASLWIVNQVTSLGLAREDIVDMLSSMYNLVDEALLRVDYALVGVMYSSEYLENALVGSDATTMLPMYALEPASAHTLMRQISEDIASGKGDTIPRTIDIAREDYIVRAGSSATISNVMSWLLEGLGGSDEEGSGSHTEMPSEDSKEALPISLDIQSDISVMSYTTASTDINTIILGRDIRAMSDDGKMAEITRITGFDALAAELLGSDVDAPELEGASLLRFIKAYADIRGYPAILQKLPGVSLHYGILHNVQIKKRHETRLIHGYVSLRVGEFKVTAGRVSKFISNILSVTSKVFKLWADLETAKFNSNQVYYIGPPGLRTAPYDDPSPVTSPTPYPGVVPVNVTLKPMPVETPSGTYLLINTTSVRFGGDLPDNQTEVGLIMYSPRPGVPQFQGYRFIFTMPQNQSITGISVVLFDAVTIENVTPARIEYTVGNLSSPYIVPADAVYPIVPYSFRTYSSDGVNYGVVTVYPVRFYESNSTAVYFRSIRMNVTFGEYRPVPDYVALSVPEAVGMGDSDSYNLSVVLFRSTSLSVDNVTVGVASLRGIVVPNTTLERVPLGEYSVIPISLKSTGTGVDMLNVTVNYTVDGARYSISRGILVVAVPKDLVDLDVGLVDAPTTVNSSGVYYVTVALRNLGNYTAYNVPVRLVLDGSLVLSSRVVNEVSPGNPVLVKLPMNLSGIGGGVHNITAVVNGVPNEVILSNNIATGEVLVESESTGTVSSDGSVYINGYRVNVDVPNEASVGGNFTVAIHVVKLLPVSDTLNIEIETSSNLGGSSLLRRINGTSSVFFVTVPKTAGVGVLNVTLESGVSSVPLSYYPLILDFTLNLTLSTNVTSPGNLTEGTPVSLNATVTVINGNPSFAYLDRTLEVYLLLPNGTVHNVTVPVKYLASEPFRYEALFNISAAPGEYTVMAFFGGDGTVDVYSMETLAFIGGASSAGSTRTDSVNSVLLLSKVWTQWYLNYHRKVNELVENGNLSRENPTVKLAIELDQNATSLILEAWGIDDVSVLEGSLWSLHSRMPNVAKIRNAYLMEKRAFELLTELVH</sequence>
<dbReference type="Proteomes" id="UP000306007">
    <property type="component" value="Chromosome"/>
</dbReference>
<dbReference type="PANTHER" id="PTHR47824">
    <property type="entry name" value="UBIQUITIN-LIKE DOMAIN-CONTAINING PROTEIN"/>
    <property type="match status" value="1"/>
</dbReference>
<proteinExistence type="predicted"/>
<comment type="subcellular location">
    <subcellularLocation>
        <location evidence="1">Secreted</location>
    </subcellularLocation>
</comment>
<protein>
    <submittedName>
        <fullName evidence="5">VWA domain-containing protein</fullName>
    </submittedName>
</protein>
<organism evidence="5 6">
    <name type="scientific">Thermococcus indicus</name>
    <dbReference type="NCBI Taxonomy" id="2586643"/>
    <lineage>
        <taxon>Archaea</taxon>
        <taxon>Methanobacteriati</taxon>
        <taxon>Methanobacteriota</taxon>
        <taxon>Thermococci</taxon>
        <taxon>Thermococcales</taxon>
        <taxon>Thermococcaceae</taxon>
        <taxon>Thermococcus</taxon>
    </lineage>
</organism>
<dbReference type="SMART" id="SM00327">
    <property type="entry name" value="VWA"/>
    <property type="match status" value="1"/>
</dbReference>
<dbReference type="InterPro" id="IPR056861">
    <property type="entry name" value="HMCN1-like_VWA"/>
</dbReference>
<evidence type="ECO:0000313" key="6">
    <source>
        <dbReference type="Proteomes" id="UP000306007"/>
    </source>
</evidence>
<gene>
    <name evidence="5" type="ORF">FH039_11980</name>
</gene>